<comment type="similarity">
    <text evidence="2">Belongs to the papillomaviridae E8^E2C protein family.</text>
</comment>
<comment type="PTM">
    <text evidence="12">Sumoylation plays a regulatory role in E2 transcriptional activity.</text>
</comment>
<dbReference type="SUPFAM" id="SSF51332">
    <property type="entry name" value="E2 regulatory, transactivation domain"/>
    <property type="match status" value="1"/>
</dbReference>
<evidence type="ECO:0000256" key="6">
    <source>
        <dbReference type="ARBA" id="ARBA00022562"/>
    </source>
</evidence>
<dbReference type="Gene3D" id="2.170.200.10">
    <property type="entry name" value="Papillomavirus E2 early protein domain"/>
    <property type="match status" value="1"/>
</dbReference>
<feature type="compositionally biased region" description="Polar residues" evidence="13">
    <location>
        <begin position="236"/>
        <end position="245"/>
    </location>
</feature>
<feature type="compositionally biased region" description="Polar residues" evidence="13">
    <location>
        <begin position="254"/>
        <end position="265"/>
    </location>
</feature>
<dbReference type="Proteomes" id="UP000148895">
    <property type="component" value="Genome"/>
</dbReference>
<evidence type="ECO:0000256" key="11">
    <source>
        <dbReference type="ARBA" id="ARBA00023163"/>
    </source>
</evidence>
<feature type="compositionally biased region" description="Polar residues" evidence="13">
    <location>
        <begin position="212"/>
        <end position="226"/>
    </location>
</feature>
<dbReference type="InterPro" id="IPR036050">
    <property type="entry name" value="Regulatory_protein_E2_N"/>
</dbReference>
<keyword evidence="5 12" id="KW-0597">Phosphoprotein</keyword>
<dbReference type="GO" id="GO:0003677">
    <property type="term" value="F:DNA binding"/>
    <property type="evidence" value="ECO:0007669"/>
    <property type="project" value="UniProtKB-UniRule"/>
</dbReference>
<gene>
    <name evidence="12" type="primary">E2</name>
</gene>
<dbReference type="Pfam" id="PF00511">
    <property type="entry name" value="PPV_E2_C"/>
    <property type="match status" value="1"/>
</dbReference>
<keyword evidence="8 12" id="KW-0805">Transcription regulation</keyword>
<accession>A0A159DUT8</accession>
<dbReference type="InterPro" id="IPR035975">
    <property type="entry name" value="E2/EBNA1_C_sf"/>
</dbReference>
<dbReference type="InterPro" id="IPR000427">
    <property type="entry name" value="Papillomavirus_E2_C"/>
</dbReference>
<evidence type="ECO:0000313" key="19">
    <source>
        <dbReference type="Proteomes" id="UP000141689"/>
    </source>
</evidence>
<comment type="caution">
    <text evidence="12">Lacks conserved residue(s) required for the propagation of feature annotation.</text>
</comment>
<evidence type="ECO:0000313" key="18">
    <source>
        <dbReference type="EMBL" id="CAD1807178.1"/>
    </source>
</evidence>
<comment type="PTM">
    <text evidence="12">Phosphorylated.</text>
</comment>
<evidence type="ECO:0000256" key="9">
    <source>
        <dbReference type="ARBA" id="ARBA00023125"/>
    </source>
</evidence>
<reference evidence="18" key="2">
    <citation type="submission" date="2020-07" db="EMBL/GenBank/DDBJ databases">
        <authorList>
            <person name="Wienecke-Baldacchino K A."/>
        </authorList>
    </citation>
    <scope>NUCLEOTIDE SEQUENCE</scope>
    <source>
        <strain evidence="18">LNS2917513_HPV59</strain>
    </source>
</reference>
<keyword evidence="11 12" id="KW-0804">Transcription</keyword>
<dbReference type="EMBL" id="LR861860">
    <property type="protein sequence ID" value="CAD1807178.1"/>
    <property type="molecule type" value="Genomic_DNA"/>
</dbReference>
<keyword evidence="6 12" id="KW-1048">Host nucleus</keyword>
<comment type="function">
    <text evidence="12">Plays a role in the initiation of viral DNA replication. A dimer of E2 interacts with a dimer of E1 in order to improve specificity of E1 DNA binding activity. Once the complex recognizes and binds DNA at specific sites, the E2 dimer is removed from DNA. E2 also regulates viral transcription through binding to the E2RE response element (5'-ACCNNNNNNGGT-3') present in multiple copies in the regulatory regions of the viral genome. Activates or represses transcription depending on E2RE's position with regards to proximal promoter elements including the TATA-box. Repression occurs by sterically hindering the assembly of the transcription initiation complex.</text>
</comment>
<feature type="cross-link" description="Glycyl lysine isopeptide (Lys-Gly) (interchain with G-Cter in SUMO)" evidence="12">
    <location>
        <position position="298"/>
    </location>
</feature>
<name>A0A159DUT8_HPV59</name>
<dbReference type="Gene3D" id="1.10.287.30">
    <property type="entry name" value="E2 (early) protein, N terminal domain, subdomain 1"/>
    <property type="match status" value="1"/>
</dbReference>
<evidence type="ECO:0000256" key="1">
    <source>
        <dbReference type="ARBA" id="ARBA00004147"/>
    </source>
</evidence>
<dbReference type="GO" id="GO:0006351">
    <property type="term" value="P:DNA-templated transcription"/>
    <property type="evidence" value="ECO:0007669"/>
    <property type="project" value="UniProtKB-UniRule"/>
</dbReference>
<comment type="subcellular location">
    <subcellularLocation>
        <location evidence="1 12">Host nucleus</location>
    </subcellularLocation>
</comment>
<dbReference type="HAMAP" id="MF_04001">
    <property type="entry name" value="PPV_E2"/>
    <property type="match status" value="1"/>
</dbReference>
<evidence type="ECO:0000256" key="8">
    <source>
        <dbReference type="ARBA" id="ARBA00023015"/>
    </source>
</evidence>
<dbReference type="InterPro" id="IPR001866">
    <property type="entry name" value="PPV_E2_N"/>
</dbReference>
<feature type="domain" description="Papillomavirus E2 N-terminal" evidence="14">
    <location>
        <begin position="6"/>
        <end position="201"/>
    </location>
</feature>
<comment type="similarity">
    <text evidence="12">Belongs to the papillomaviridae E2 protein family.</text>
</comment>
<evidence type="ECO:0000256" key="10">
    <source>
        <dbReference type="ARBA" id="ARBA00023159"/>
    </source>
</evidence>
<dbReference type="InterPro" id="IPR033668">
    <property type="entry name" value="Reg_prot_E2"/>
</dbReference>
<protein>
    <recommendedName>
        <fullName evidence="12">Regulatory protein E2</fullName>
    </recommendedName>
</protein>
<dbReference type="Gene3D" id="3.30.70.330">
    <property type="match status" value="1"/>
</dbReference>
<dbReference type="GO" id="GO:0039693">
    <property type="term" value="P:viral DNA genome replication"/>
    <property type="evidence" value="ECO:0007669"/>
    <property type="project" value="UniProtKB-UniRule"/>
</dbReference>
<dbReference type="EMBL" id="KU298922">
    <property type="protein sequence ID" value="ALT54912.1"/>
    <property type="molecule type" value="Genomic_DNA"/>
</dbReference>
<evidence type="ECO:0000256" key="7">
    <source>
        <dbReference type="ARBA" id="ARBA00022705"/>
    </source>
</evidence>
<keyword evidence="4 12" id="KW-0244">Early protein</keyword>
<reference evidence="19 20" key="1">
    <citation type="journal article" date="2016" name="Virology">
        <title>Identification of novel human papillomavirus lineages and sublineages in HIV/HPV-coinfected pregnant women by next-generation sequencing.</title>
        <authorList>
            <person name="Siqueira J.D."/>
            <person name="Alves B.M."/>
            <person name="Prellwitz I.M."/>
            <person name="Furtado C."/>
            <person name="Meyrelles A.R."/>
            <person name="Machado E.S."/>
            <person name="Seuanez H.N."/>
            <person name="Soares M.A."/>
            <person name="Soares E.A."/>
        </authorList>
    </citation>
    <scope>NUCLEOTIDE SEQUENCE [LARGE SCALE GENOMIC DNA]</scope>
    <source>
        <strain evidence="16">32A.59</strain>
        <strain evidence="17">32B.59</strain>
    </source>
</reference>
<evidence type="ECO:0000259" key="14">
    <source>
        <dbReference type="Pfam" id="PF00508"/>
    </source>
</evidence>
<feature type="region of interest" description="Disordered" evidence="13">
    <location>
        <begin position="212"/>
        <end position="266"/>
    </location>
</feature>
<keyword evidence="9 12" id="KW-0238">DNA-binding</keyword>
<dbReference type="GO" id="GO:0000166">
    <property type="term" value="F:nucleotide binding"/>
    <property type="evidence" value="ECO:0007669"/>
    <property type="project" value="UniProtKB-UniRule"/>
</dbReference>
<evidence type="ECO:0000256" key="3">
    <source>
        <dbReference type="ARBA" id="ARBA00022491"/>
    </source>
</evidence>
<organism evidence="16 19">
    <name type="scientific">Human papillomavirus 59</name>
    <dbReference type="NCBI Taxonomy" id="37115"/>
    <lineage>
        <taxon>Viruses</taxon>
        <taxon>Monodnaviria</taxon>
        <taxon>Shotokuvirae</taxon>
        <taxon>Cossaviricota</taxon>
        <taxon>Papovaviricetes</taxon>
        <taxon>Zurhausenvirales</taxon>
        <taxon>Papillomaviridae</taxon>
        <taxon>Firstpapillomavirinae</taxon>
        <taxon>Alphapapillomavirus</taxon>
        <taxon>Alphapapillomavirus 7</taxon>
    </lineage>
</organism>
<comment type="subunit">
    <text evidence="12">Binds DNA as homodimer. Interacts with protein E1; this interaction greatly increases E1 DNA-binding activity. Interacts with protein L1; this interaction enhances E2-dependent replication and transcription activation. Interacts with protein L2; this interaction inhibits E2 transcriptional activity but not DNA replication function E2. Interacts with protein E7; this interaction inhibits E7 oncogenic activity. Interacts with host TAF1; this interaction modulates E2-dependent transcriptional regulation. Interacts with host BRD4; this interaction mediates E2 transcriptional activation function. Additionally, the interaction with host BRD4 on mitotic chromosomes mediates tethering of the viral genome. Interacts with host TOPBP1; this interaction is required for optimal viral DNA replication.</text>
</comment>
<dbReference type="EMBL" id="KU298921">
    <property type="protein sequence ID" value="ALT54904.1"/>
    <property type="molecule type" value="Genomic_DNA"/>
</dbReference>
<evidence type="ECO:0000256" key="4">
    <source>
        <dbReference type="ARBA" id="ARBA00022518"/>
    </source>
</evidence>
<keyword evidence="7 12" id="KW-0235">DNA replication</keyword>
<keyword evidence="12" id="KW-1017">Isopeptide bond</keyword>
<dbReference type="GO" id="GO:0042025">
    <property type="term" value="C:host cell nucleus"/>
    <property type="evidence" value="ECO:0007669"/>
    <property type="project" value="UniProtKB-SubCell"/>
</dbReference>
<keyword evidence="10 12" id="KW-0010">Activator</keyword>
<dbReference type="Pfam" id="PF00508">
    <property type="entry name" value="PPV_E2_N"/>
    <property type="match status" value="1"/>
</dbReference>
<keyword evidence="12" id="KW-0832">Ubl conjugation</keyword>
<dbReference type="SUPFAM" id="SSF54957">
    <property type="entry name" value="Viral DNA-binding domain"/>
    <property type="match status" value="1"/>
</dbReference>
<dbReference type="GO" id="GO:0006260">
    <property type="term" value="P:DNA replication"/>
    <property type="evidence" value="ECO:0007669"/>
    <property type="project" value="UniProtKB-KW"/>
</dbReference>
<dbReference type="GO" id="GO:0006275">
    <property type="term" value="P:regulation of DNA replication"/>
    <property type="evidence" value="ECO:0007669"/>
    <property type="project" value="UniProtKB-UniRule"/>
</dbReference>
<evidence type="ECO:0000256" key="5">
    <source>
        <dbReference type="ARBA" id="ARBA00022553"/>
    </source>
</evidence>
<dbReference type="Proteomes" id="UP000141689">
    <property type="component" value="Genome"/>
</dbReference>
<evidence type="ECO:0000313" key="17">
    <source>
        <dbReference type="EMBL" id="ALT54912.1"/>
    </source>
</evidence>
<dbReference type="GO" id="GO:0003700">
    <property type="term" value="F:DNA-binding transcription factor activity"/>
    <property type="evidence" value="ECO:0007669"/>
    <property type="project" value="UniProtKB-UniRule"/>
</dbReference>
<evidence type="ECO:0000313" key="20">
    <source>
        <dbReference type="Proteomes" id="UP000148895"/>
    </source>
</evidence>
<evidence type="ECO:0000259" key="15">
    <source>
        <dbReference type="Pfam" id="PF00511"/>
    </source>
</evidence>
<keyword evidence="3 12" id="KW-0678">Repressor</keyword>
<dbReference type="InterPro" id="IPR012677">
    <property type="entry name" value="Nucleotide-bd_a/b_plait_sf"/>
</dbReference>
<proteinExistence type="inferred from homology"/>
<dbReference type="InterPro" id="IPR042503">
    <property type="entry name" value="Regulatory_protein_E2_N_1"/>
</dbReference>
<feature type="region of interest" description="DNA-binding domain" evidence="12">
    <location>
        <begin position="291"/>
        <end position="371"/>
    </location>
</feature>
<evidence type="ECO:0000256" key="13">
    <source>
        <dbReference type="SAM" id="MobiDB-lite"/>
    </source>
</evidence>
<organismHost>
    <name type="scientific">Homo sapiens</name>
    <name type="common">Human</name>
    <dbReference type="NCBI Taxonomy" id="9606"/>
</organismHost>
<evidence type="ECO:0000256" key="2">
    <source>
        <dbReference type="ARBA" id="ARBA00007794"/>
    </source>
</evidence>
<sequence length="371" mass="42997">MMQTVMDTLSQRLSVLQDQILEHYENDSKDINEHINYWKLVRMENVILFAARENNIHTLNHQVVPTFLVSKNKACEAIELQMALESLAQTEFKNEQWTMQETCQELWQTAPKKCFKKQGITVEVRFDCSKENTMHYTSWKFIYYVNDVGQWCKTTGSVDFWGLYYKVEEEQVYYVKFIHDAKKYGTTDKWEVHYNGKVIDCYDSMCSTSDEQVSTSGSSEQLSYPSATPPEATYVGPQTSNFQTKTGKRPRQCGYTQHPESTSVSVDHCDNPVVRLHPGNNPRRHIPCSNTTPIIHLKGDKNGLKCLRYRLRKVQWLFENISSTWHWTGNRGSAKTGILTLTYTSETQRNEFLDTVKIPNSVQIQVGYMSV</sequence>
<evidence type="ECO:0000313" key="16">
    <source>
        <dbReference type="EMBL" id="ALT54904.1"/>
    </source>
</evidence>
<feature type="domain" description="Papillomavirus E2 C-terminal" evidence="15">
    <location>
        <begin position="293"/>
        <end position="367"/>
    </location>
</feature>
<dbReference type="InterPro" id="IPR042504">
    <property type="entry name" value="Regulatory_protein_E2_N_2"/>
</dbReference>
<evidence type="ECO:0000256" key="12">
    <source>
        <dbReference type="HAMAP-Rule" id="MF_04001"/>
    </source>
</evidence>